<keyword evidence="2" id="KW-1185">Reference proteome</keyword>
<evidence type="ECO:0000313" key="2">
    <source>
        <dbReference type="Proteomes" id="UP000176050"/>
    </source>
</evidence>
<dbReference type="InterPro" id="IPR045470">
    <property type="entry name" value="DUF6495"/>
</dbReference>
<dbReference type="OrthoDB" id="956723at2"/>
<dbReference type="EMBL" id="CP017478">
    <property type="protein sequence ID" value="AOW21987.1"/>
    <property type="molecule type" value="Genomic_DNA"/>
</dbReference>
<protein>
    <recommendedName>
        <fullName evidence="3">Histidyl-tRNA synthetase</fullName>
    </recommendedName>
</protein>
<dbReference type="RefSeq" id="WP_070238146.1">
    <property type="nucleotide sequence ID" value="NZ_CP017478.1"/>
</dbReference>
<dbReference type="Proteomes" id="UP000176050">
    <property type="component" value="Chromosome"/>
</dbReference>
<name>A0A1D8PBM2_9FLAO</name>
<dbReference type="STRING" id="1850246.LPB138_02595"/>
<sequence length="156" mass="18777">MKYRQLTKEQFESLHEEFAKFLATQQIDAKEWNEIKLNKPKVAEEEMNIFSDMVWEDVLKRTNYLEHFSSNSINLFRSDAEFIHRIVVEVKKENFNFLKPQDYEWFVNNSKDDSIDYFKGQKPYLKERNVEIFELIEKGSVISEGELYEAIFKIIS</sequence>
<reference evidence="1 2" key="1">
    <citation type="submission" date="2016-10" db="EMBL/GenBank/DDBJ databases">
        <title>Lutibacter sp. LPB0138, isolated from marine gastropod.</title>
        <authorList>
            <person name="Kim E."/>
            <person name="Yi H."/>
        </authorList>
    </citation>
    <scope>NUCLEOTIDE SEQUENCE [LARGE SCALE GENOMIC DNA]</scope>
    <source>
        <strain evidence="1 2">LPB0138</strain>
    </source>
</reference>
<proteinExistence type="predicted"/>
<evidence type="ECO:0000313" key="1">
    <source>
        <dbReference type="EMBL" id="AOW21987.1"/>
    </source>
</evidence>
<dbReference type="AlphaFoldDB" id="A0A1D8PBM2"/>
<dbReference type="Pfam" id="PF20105">
    <property type="entry name" value="DUF6495"/>
    <property type="match status" value="1"/>
</dbReference>
<evidence type="ECO:0008006" key="3">
    <source>
        <dbReference type="Google" id="ProtNLM"/>
    </source>
</evidence>
<dbReference type="KEGG" id="lul:LPB138_02595"/>
<gene>
    <name evidence="1" type="ORF">LPB138_02595</name>
</gene>
<accession>A0A1D8PBM2</accession>
<organism evidence="1 2">
    <name type="scientific">Urechidicola croceus</name>
    <dbReference type="NCBI Taxonomy" id="1850246"/>
    <lineage>
        <taxon>Bacteria</taxon>
        <taxon>Pseudomonadati</taxon>
        <taxon>Bacteroidota</taxon>
        <taxon>Flavobacteriia</taxon>
        <taxon>Flavobacteriales</taxon>
        <taxon>Flavobacteriaceae</taxon>
        <taxon>Urechidicola</taxon>
    </lineage>
</organism>